<comment type="caution">
    <text evidence="18">The sequence shown here is derived from an EMBL/GenBank/DDBJ whole genome shotgun (WGS) entry which is preliminary data.</text>
</comment>
<feature type="domain" description="Lon proteolytic" evidence="16">
    <location>
        <begin position="591"/>
        <end position="772"/>
    </location>
</feature>
<dbReference type="Gene3D" id="1.20.5.5270">
    <property type="match status" value="1"/>
</dbReference>
<dbReference type="EC" id="3.4.21.53" evidence="10 11"/>
<keyword evidence="3 10" id="KW-0645">Protease</keyword>
<feature type="active site" evidence="10 12">
    <location>
        <position position="721"/>
    </location>
</feature>
<comment type="catalytic activity">
    <reaction evidence="9 10 11 14">
        <text>Hydrolysis of proteins in presence of ATP.</text>
        <dbReference type="EC" id="3.4.21.53"/>
    </reaction>
</comment>
<dbReference type="Gene3D" id="3.40.50.300">
    <property type="entry name" value="P-loop containing nucleotide triphosphate hydrolases"/>
    <property type="match status" value="1"/>
</dbReference>
<evidence type="ECO:0000313" key="18">
    <source>
        <dbReference type="EMBL" id="PIP51861.1"/>
    </source>
</evidence>
<dbReference type="InterPro" id="IPR027417">
    <property type="entry name" value="P-loop_NTPase"/>
</dbReference>
<evidence type="ECO:0000256" key="2">
    <source>
        <dbReference type="ARBA" id="ARBA00022490"/>
    </source>
</evidence>
<dbReference type="GO" id="GO:0004176">
    <property type="term" value="F:ATP-dependent peptidase activity"/>
    <property type="evidence" value="ECO:0007669"/>
    <property type="project" value="UniProtKB-UniRule"/>
</dbReference>
<evidence type="ECO:0000256" key="3">
    <source>
        <dbReference type="ARBA" id="ARBA00022670"/>
    </source>
</evidence>
<evidence type="ECO:0000259" key="16">
    <source>
        <dbReference type="PROSITE" id="PS51786"/>
    </source>
</evidence>
<evidence type="ECO:0000256" key="10">
    <source>
        <dbReference type="HAMAP-Rule" id="MF_01973"/>
    </source>
</evidence>
<evidence type="ECO:0000259" key="17">
    <source>
        <dbReference type="PROSITE" id="PS51787"/>
    </source>
</evidence>
<dbReference type="Gene3D" id="1.20.58.1480">
    <property type="match status" value="1"/>
</dbReference>
<comment type="subunit">
    <text evidence="10 11">Homohexamer. Organized in a ring with a central cavity.</text>
</comment>
<feature type="active site" evidence="10 12">
    <location>
        <position position="678"/>
    </location>
</feature>
<dbReference type="SUPFAM" id="SSF54211">
    <property type="entry name" value="Ribosomal protein S5 domain 2-like"/>
    <property type="match status" value="1"/>
</dbReference>
<dbReference type="InterPro" id="IPR008268">
    <property type="entry name" value="Peptidase_S16_AS"/>
</dbReference>
<keyword evidence="6 10" id="KW-0720">Serine protease</keyword>
<dbReference type="GO" id="GO:0034605">
    <property type="term" value="P:cellular response to heat"/>
    <property type="evidence" value="ECO:0007669"/>
    <property type="project" value="UniProtKB-UniRule"/>
</dbReference>
<gene>
    <name evidence="10 18" type="primary">lon</name>
    <name evidence="18" type="ORF">COX09_04855</name>
</gene>
<dbReference type="Gene3D" id="1.10.8.60">
    <property type="match status" value="1"/>
</dbReference>
<evidence type="ECO:0000256" key="13">
    <source>
        <dbReference type="PIRSR" id="PIRSR001174-2"/>
    </source>
</evidence>
<dbReference type="InterPro" id="IPR014721">
    <property type="entry name" value="Ribsml_uS5_D2-typ_fold_subgr"/>
</dbReference>
<dbReference type="Pfam" id="PF02190">
    <property type="entry name" value="LON_substr_bdg"/>
    <property type="match status" value="1"/>
</dbReference>
<dbReference type="InterPro" id="IPR027543">
    <property type="entry name" value="Lon_bac"/>
</dbReference>
<evidence type="ECO:0000256" key="11">
    <source>
        <dbReference type="PIRNR" id="PIRNR001174"/>
    </source>
</evidence>
<evidence type="ECO:0000256" key="14">
    <source>
        <dbReference type="PROSITE-ProRule" id="PRU01122"/>
    </source>
</evidence>
<name>A0A2H0B2J8_9BACT</name>
<keyword evidence="7 10" id="KW-0067">ATP-binding</keyword>
<keyword evidence="4 10" id="KW-0547">Nucleotide-binding</keyword>
<dbReference type="PROSITE" id="PS01046">
    <property type="entry name" value="LON_SER"/>
    <property type="match status" value="1"/>
</dbReference>
<dbReference type="InterPro" id="IPR020568">
    <property type="entry name" value="Ribosomal_Su5_D2-typ_SF"/>
</dbReference>
<dbReference type="NCBIfam" id="TIGR00763">
    <property type="entry name" value="lon"/>
    <property type="match status" value="1"/>
</dbReference>
<proteinExistence type="evidence at transcript level"/>
<dbReference type="HAMAP" id="MF_01973">
    <property type="entry name" value="lon_bact"/>
    <property type="match status" value="1"/>
</dbReference>
<dbReference type="PRINTS" id="PR00830">
    <property type="entry name" value="ENDOLAPTASE"/>
</dbReference>
<dbReference type="Gene3D" id="2.30.130.40">
    <property type="entry name" value="LON domain-like"/>
    <property type="match status" value="1"/>
</dbReference>
<dbReference type="PIRSF" id="PIRSF001174">
    <property type="entry name" value="Lon_proteas"/>
    <property type="match status" value="1"/>
</dbReference>
<evidence type="ECO:0000313" key="19">
    <source>
        <dbReference type="Proteomes" id="UP000231081"/>
    </source>
</evidence>
<evidence type="ECO:0000256" key="1">
    <source>
        <dbReference type="ARBA" id="ARBA00004496"/>
    </source>
</evidence>
<comment type="induction">
    <text evidence="10">By heat shock.</text>
</comment>
<dbReference type="SUPFAM" id="SSF88697">
    <property type="entry name" value="PUA domain-like"/>
    <property type="match status" value="1"/>
</dbReference>
<dbReference type="FunFam" id="3.40.50.300:FF:000021">
    <property type="entry name" value="Lon protease homolog"/>
    <property type="match status" value="1"/>
</dbReference>
<dbReference type="Pfam" id="PF22667">
    <property type="entry name" value="Lon_lid"/>
    <property type="match status" value="1"/>
</dbReference>
<dbReference type="GO" id="GO:0043565">
    <property type="term" value="F:sequence-specific DNA binding"/>
    <property type="evidence" value="ECO:0007669"/>
    <property type="project" value="UniProtKB-UniRule"/>
</dbReference>
<dbReference type="CDD" id="cd19500">
    <property type="entry name" value="RecA-like_Lon"/>
    <property type="match status" value="1"/>
</dbReference>
<comment type="similarity">
    <text evidence="10 11 14 15">Belongs to the peptidase S16 family.</text>
</comment>
<evidence type="ECO:0000256" key="12">
    <source>
        <dbReference type="PIRSR" id="PIRSR001174-1"/>
    </source>
</evidence>
<dbReference type="InterPro" id="IPR004815">
    <property type="entry name" value="Lon_bac/euk-typ"/>
</dbReference>
<dbReference type="Pfam" id="PF00004">
    <property type="entry name" value="AAA"/>
    <property type="match status" value="1"/>
</dbReference>
<dbReference type="EMBL" id="PCSQ01000124">
    <property type="protein sequence ID" value="PIP51861.1"/>
    <property type="molecule type" value="Genomic_DNA"/>
</dbReference>
<reference evidence="18 19" key="1">
    <citation type="submission" date="2017-09" db="EMBL/GenBank/DDBJ databases">
        <title>Depth-based differentiation of microbial function through sediment-hosted aquifers and enrichment of novel symbionts in the deep terrestrial subsurface.</title>
        <authorList>
            <person name="Probst A.J."/>
            <person name="Ladd B."/>
            <person name="Jarett J.K."/>
            <person name="Geller-Mcgrath D.E."/>
            <person name="Sieber C.M."/>
            <person name="Emerson J.B."/>
            <person name="Anantharaman K."/>
            <person name="Thomas B.C."/>
            <person name="Malmstrom R."/>
            <person name="Stieglmeier M."/>
            <person name="Klingl A."/>
            <person name="Woyke T."/>
            <person name="Ryan C.M."/>
            <person name="Banfield J.F."/>
        </authorList>
    </citation>
    <scope>NUCLEOTIDE SEQUENCE [LARGE SCALE GENOMIC DNA]</scope>
    <source>
        <strain evidence="18">CG23_combo_of_CG06-09_8_20_14_all_47_9</strain>
    </source>
</reference>
<dbReference type="InterPro" id="IPR003111">
    <property type="entry name" value="Lon_prtase_N"/>
</dbReference>
<sequence>MLHTVPLVPLREGVVFPHTETVLTFGRPKSNAGVEAAFRVDRLIVFVTQKNSQANEPGIDDIYTIGTLCSIERILKIDGEINALVKGMSRVKINQMTAREPFLLAQVEELPETTEVSDEMTALTKLVSNSFKTAVNLGKSVDFLMFMRVMGGVSASELADQVSTNLDVETAKKQALLEEISVKKRLQAVSDHLAQELKILEIERTIYNKTQKKFDKSMRENVLRERMRTIQKELGEDDEDKDIKDYKEKIAKAGMSDEVKARAVKELDRLRQMHAYNPETGYLRTYLDWLCELPWSISTPNQVTIKAAESILEADHYGLQEVKERILEYLAVMQLKKKQKQENRGTGPTILCFVGPPGVGKTSLGRSIARALKRKFVKVSLGGIRDEAEIRGHRRTYIGALPGRIIQGIKTAGSNNPVFMLDEIDKVGNDFRGDPSAALLEALDPEQNREFSDHYLEVPFDLSQVMFITTANILDTIPPALRDRLEVIRFSGYTADEKEAIGKKYLITKALTNNGLDKAKVKLALTALKKIIDSYTREAGVRNLEREINKIMRKIAKKIASGKKGKFAVAPKQLDDYLGPARFLPVMKEKRDEVGLATGLAWTQSGGDVLFIEVSVVPGKGRITLTGQLGDVMKESAQAAISYVRSRWKPLGIDKDFYYKNDIHLHVPEGAVPKDGPSAGITMATALISALTNKKVKKTVAMTGEITLRGRVLEIGGVKEKVIAAHRAGITILILPKNNQKDLWEVPEPVKHEIKFHFVSHLDEVLRIAFLSR</sequence>
<dbReference type="GO" id="GO:0004252">
    <property type="term" value="F:serine-type endopeptidase activity"/>
    <property type="evidence" value="ECO:0007669"/>
    <property type="project" value="UniProtKB-UniRule"/>
</dbReference>
<dbReference type="InterPro" id="IPR027065">
    <property type="entry name" value="Lon_Prtase"/>
</dbReference>
<dbReference type="InterPro" id="IPR003959">
    <property type="entry name" value="ATPase_AAA_core"/>
</dbReference>
<evidence type="ECO:0000256" key="7">
    <source>
        <dbReference type="ARBA" id="ARBA00022840"/>
    </source>
</evidence>
<dbReference type="InterPro" id="IPR015947">
    <property type="entry name" value="PUA-like_sf"/>
</dbReference>
<dbReference type="Pfam" id="PF05362">
    <property type="entry name" value="Lon_C"/>
    <property type="match status" value="1"/>
</dbReference>
<dbReference type="PANTHER" id="PTHR10046">
    <property type="entry name" value="ATP DEPENDENT LON PROTEASE FAMILY MEMBER"/>
    <property type="match status" value="1"/>
</dbReference>
<dbReference type="GO" id="GO:0006515">
    <property type="term" value="P:protein quality control for misfolded or incompletely synthesized proteins"/>
    <property type="evidence" value="ECO:0007669"/>
    <property type="project" value="UniProtKB-UniRule"/>
</dbReference>
<dbReference type="InterPro" id="IPR003593">
    <property type="entry name" value="AAA+_ATPase"/>
</dbReference>
<dbReference type="GO" id="GO:0016887">
    <property type="term" value="F:ATP hydrolysis activity"/>
    <property type="evidence" value="ECO:0007669"/>
    <property type="project" value="UniProtKB-UniRule"/>
</dbReference>
<evidence type="ECO:0000256" key="9">
    <source>
        <dbReference type="ARBA" id="ARBA00050665"/>
    </source>
</evidence>
<dbReference type="InterPro" id="IPR008269">
    <property type="entry name" value="Lon_proteolytic"/>
</dbReference>
<comment type="subcellular location">
    <subcellularLocation>
        <location evidence="1 10 11">Cytoplasm</location>
    </subcellularLocation>
</comment>
<dbReference type="InterPro" id="IPR046336">
    <property type="entry name" value="Lon_prtase_N_sf"/>
</dbReference>
<feature type="binding site" evidence="10 13">
    <location>
        <begin position="355"/>
        <end position="362"/>
    </location>
    <ligand>
        <name>ATP</name>
        <dbReference type="ChEBI" id="CHEBI:30616"/>
    </ligand>
</feature>
<dbReference type="SMART" id="SM00464">
    <property type="entry name" value="LON"/>
    <property type="match status" value="1"/>
</dbReference>
<accession>A0A2H0B2J8</accession>
<evidence type="ECO:0000256" key="4">
    <source>
        <dbReference type="ARBA" id="ARBA00022741"/>
    </source>
</evidence>
<evidence type="ECO:0000256" key="8">
    <source>
        <dbReference type="ARBA" id="ARBA00023016"/>
    </source>
</evidence>
<dbReference type="AlphaFoldDB" id="A0A2H0B2J8"/>
<organism evidence="18 19">
    <name type="scientific">Candidatus Beckwithbacteria bacterium CG23_combo_of_CG06-09_8_20_14_all_47_9</name>
    <dbReference type="NCBI Taxonomy" id="1974498"/>
    <lineage>
        <taxon>Bacteria</taxon>
        <taxon>Candidatus Beckwithiibacteriota</taxon>
    </lineage>
</organism>
<keyword evidence="8 10" id="KW-0346">Stress response</keyword>
<dbReference type="PROSITE" id="PS51786">
    <property type="entry name" value="LON_PROTEOLYTIC"/>
    <property type="match status" value="1"/>
</dbReference>
<evidence type="ECO:0000256" key="6">
    <source>
        <dbReference type="ARBA" id="ARBA00022825"/>
    </source>
</evidence>
<comment type="function">
    <text evidence="10">ATP-dependent serine protease that mediates the selective degradation of mutant and abnormal proteins as well as certain short-lived regulatory proteins. Required for cellular homeostasis and for survival from DNA damage and developmental changes induced by stress. Degrades polypeptides processively to yield small peptide fragments that are 5 to 10 amino acids long. Binds to DNA in a double-stranded, site-specific manner.</text>
</comment>
<dbReference type="Proteomes" id="UP000231081">
    <property type="component" value="Unassembled WGS sequence"/>
</dbReference>
<evidence type="ECO:0000256" key="15">
    <source>
        <dbReference type="RuleBase" id="RU000591"/>
    </source>
</evidence>
<dbReference type="GO" id="GO:0005737">
    <property type="term" value="C:cytoplasm"/>
    <property type="evidence" value="ECO:0007669"/>
    <property type="project" value="UniProtKB-SubCell"/>
</dbReference>
<dbReference type="GO" id="GO:0005524">
    <property type="term" value="F:ATP binding"/>
    <property type="evidence" value="ECO:0007669"/>
    <property type="project" value="UniProtKB-UniRule"/>
</dbReference>
<feature type="domain" description="Lon N-terminal" evidence="17">
    <location>
        <begin position="5"/>
        <end position="197"/>
    </location>
</feature>
<keyword evidence="5 10" id="KW-0378">Hydrolase</keyword>
<dbReference type="SUPFAM" id="SSF52540">
    <property type="entry name" value="P-loop containing nucleoside triphosphate hydrolases"/>
    <property type="match status" value="1"/>
</dbReference>
<dbReference type="PROSITE" id="PS51787">
    <property type="entry name" value="LON_N"/>
    <property type="match status" value="1"/>
</dbReference>
<evidence type="ECO:0000256" key="5">
    <source>
        <dbReference type="ARBA" id="ARBA00022801"/>
    </source>
</evidence>
<dbReference type="SMART" id="SM00382">
    <property type="entry name" value="AAA"/>
    <property type="match status" value="1"/>
</dbReference>
<dbReference type="InterPro" id="IPR054594">
    <property type="entry name" value="Lon_lid"/>
</dbReference>
<protein>
    <recommendedName>
        <fullName evidence="10 11">Lon protease</fullName>
        <ecNumber evidence="10 11">3.4.21.53</ecNumber>
    </recommendedName>
    <alternativeName>
        <fullName evidence="10">ATP-dependent protease La</fullName>
    </alternativeName>
</protein>
<dbReference type="Gene3D" id="3.30.230.10">
    <property type="match status" value="1"/>
</dbReference>
<keyword evidence="2 10" id="KW-0963">Cytoplasm</keyword>